<sequence length="32" mass="3790">YDVEHRKLKLNVSIFGRNTPIEILHSQVEKII</sequence>
<proteinExistence type="predicted"/>
<protein>
    <submittedName>
        <fullName evidence="1">Transcription termination/antitermination protein NusG</fullName>
    </submittedName>
</protein>
<dbReference type="CDD" id="cd06091">
    <property type="entry name" value="KOW_NusG"/>
    <property type="match status" value="1"/>
</dbReference>
<dbReference type="SUPFAM" id="SSF50104">
    <property type="entry name" value="Translation proteins SH3-like domain"/>
    <property type="match status" value="1"/>
</dbReference>
<dbReference type="InterPro" id="IPR008991">
    <property type="entry name" value="Translation_prot_SH3-like_sf"/>
</dbReference>
<evidence type="ECO:0000313" key="2">
    <source>
        <dbReference type="Proteomes" id="UP000276972"/>
    </source>
</evidence>
<feature type="non-terminal residue" evidence="1">
    <location>
        <position position="1"/>
    </location>
</feature>
<dbReference type="Proteomes" id="UP000276972">
    <property type="component" value="Unassembled WGS sequence"/>
</dbReference>
<dbReference type="EMBL" id="RPFP01000248">
    <property type="protein sequence ID" value="RPF65338.1"/>
    <property type="molecule type" value="Genomic_DNA"/>
</dbReference>
<dbReference type="InterPro" id="IPR015869">
    <property type="entry name" value="Transcrpt_antiterm_NusG_bac_CS"/>
</dbReference>
<reference evidence="1 2" key="1">
    <citation type="submission" date="2018-11" db="EMBL/GenBank/DDBJ databases">
        <authorList>
            <person name="Gutierrez A.J."/>
            <person name="Bravo M."/>
        </authorList>
    </citation>
    <scope>NUCLEOTIDE SEQUENCE [LARGE SCALE GENOMIC DNA]</scope>
    <source>
        <strain evidence="1 2">22388</strain>
    </source>
</reference>
<evidence type="ECO:0000313" key="1">
    <source>
        <dbReference type="EMBL" id="RPF65338.1"/>
    </source>
</evidence>
<dbReference type="PROSITE" id="PS01014">
    <property type="entry name" value="NUSG"/>
    <property type="match status" value="1"/>
</dbReference>
<gene>
    <name evidence="1" type="ORF">EGV97_10005</name>
</gene>
<accession>A0A7Z6YCB7</accession>
<comment type="caution">
    <text evidence="1">The sequence shown here is derived from an EMBL/GenBank/DDBJ whole genome shotgun (WGS) entry which is preliminary data.</text>
</comment>
<organism evidence="1 2">
    <name type="scientific">Helicobacter pylori</name>
    <name type="common">Campylobacter pylori</name>
    <dbReference type="NCBI Taxonomy" id="210"/>
    <lineage>
        <taxon>Bacteria</taxon>
        <taxon>Pseudomonadati</taxon>
        <taxon>Campylobacterota</taxon>
        <taxon>Epsilonproteobacteria</taxon>
        <taxon>Campylobacterales</taxon>
        <taxon>Helicobacteraceae</taxon>
        <taxon>Helicobacter</taxon>
    </lineage>
</organism>
<name>A0A7Z6YCB7_HELPX</name>
<dbReference type="InterPro" id="IPR014722">
    <property type="entry name" value="Rib_uL2_dom2"/>
</dbReference>
<dbReference type="Gene3D" id="2.30.30.30">
    <property type="match status" value="1"/>
</dbReference>
<dbReference type="AlphaFoldDB" id="A0A7Z6YCB7"/>